<dbReference type="InParanoid" id="A0A7F5R622"/>
<comment type="similarity">
    <text evidence="1 4">Belongs to the serpin family.</text>
</comment>
<proteinExistence type="inferred from homology"/>
<dbReference type="PANTHER" id="PTHR11461:SF211">
    <property type="entry name" value="GH10112P-RELATED"/>
    <property type="match status" value="1"/>
</dbReference>
<evidence type="ECO:0000259" key="6">
    <source>
        <dbReference type="SMART" id="SM00093"/>
    </source>
</evidence>
<dbReference type="Gene3D" id="2.30.39.10">
    <property type="entry name" value="Alpha-1-antitrypsin, domain 1"/>
    <property type="match status" value="1"/>
</dbReference>
<feature type="chain" id="PRO_5028850743" evidence="5">
    <location>
        <begin position="16"/>
        <end position="396"/>
    </location>
</feature>
<name>A0A7F5R622_AGRPL</name>
<keyword evidence="2" id="KW-0646">Protease inhibitor</keyword>
<dbReference type="Gene3D" id="3.30.497.10">
    <property type="entry name" value="Antithrombin, subunit I, domain 2"/>
    <property type="match status" value="1"/>
</dbReference>
<evidence type="ECO:0000313" key="7">
    <source>
        <dbReference type="Proteomes" id="UP000192223"/>
    </source>
</evidence>
<gene>
    <name evidence="8" type="primary">LOC108740798</name>
</gene>
<dbReference type="InterPro" id="IPR000215">
    <property type="entry name" value="Serpin_fam"/>
</dbReference>
<dbReference type="GeneID" id="108740798"/>
<dbReference type="SMART" id="SM00093">
    <property type="entry name" value="SERPIN"/>
    <property type="match status" value="1"/>
</dbReference>
<dbReference type="InterPro" id="IPR023795">
    <property type="entry name" value="Serpin_CS"/>
</dbReference>
<evidence type="ECO:0000256" key="1">
    <source>
        <dbReference type="ARBA" id="ARBA00009500"/>
    </source>
</evidence>
<dbReference type="CDD" id="cd19955">
    <property type="entry name" value="serpin48-like_insects"/>
    <property type="match status" value="1"/>
</dbReference>
<keyword evidence="5" id="KW-0732">Signal</keyword>
<reference evidence="8" key="1">
    <citation type="submission" date="2025-08" db="UniProtKB">
        <authorList>
            <consortium name="RefSeq"/>
        </authorList>
    </citation>
    <scope>IDENTIFICATION</scope>
    <source>
        <tissue evidence="8">Entire body</tissue>
    </source>
</reference>
<dbReference type="GO" id="GO:0004867">
    <property type="term" value="F:serine-type endopeptidase inhibitor activity"/>
    <property type="evidence" value="ECO:0007669"/>
    <property type="project" value="UniProtKB-KW"/>
</dbReference>
<protein>
    <submittedName>
        <fullName evidence="8">Leukocyte elastase inhibitor A-like</fullName>
    </submittedName>
</protein>
<evidence type="ECO:0000256" key="4">
    <source>
        <dbReference type="RuleBase" id="RU000411"/>
    </source>
</evidence>
<keyword evidence="3" id="KW-0722">Serine protease inhibitor</keyword>
<feature type="domain" description="Serpin" evidence="6">
    <location>
        <begin position="39"/>
        <end position="395"/>
    </location>
</feature>
<dbReference type="Pfam" id="PF00079">
    <property type="entry name" value="Serpin"/>
    <property type="match status" value="1"/>
</dbReference>
<evidence type="ECO:0000256" key="5">
    <source>
        <dbReference type="SAM" id="SignalP"/>
    </source>
</evidence>
<keyword evidence="7" id="KW-1185">Reference proteome</keyword>
<dbReference type="InterPro" id="IPR042185">
    <property type="entry name" value="Serpin_sf_2"/>
</dbReference>
<dbReference type="InterPro" id="IPR042178">
    <property type="entry name" value="Serpin_sf_1"/>
</dbReference>
<sequence length="396" mass="45005">MFVLTILITYGTVSTFGNILKAGDMSVENFIESNAQFTADLYKEISGLSYGKSFLFSPFSVEEILASVWSGSKGKTALEIQRTLHLPDKYEDIETVFQSILPKLKSNNNLYNLTLANRIYVKDTFVINPIYKKRAKQIYSVDVENLNFNEAEIASAYINRWIEKQTNYRINNLLSPDELTDLTQLLLINTLYFGGKWEKNFNDPLTTTKKIFYNSAADKVEVDTMSMRDTLRYYECHAAKILELPYEGEEISMIIVLPNAADGWKNLTNFSDDIFKYPNYTLEYVHVELPRFSISYTIDFKHTLQKLGIVTAFNKADFGRIINITTEDVAISSVLQKTYINVTEDGTEAAVASSGLVASLASVSEEEPTKYFIADHPFLFYIRSPFGILFVGQYTG</sequence>
<accession>A0A7F5R622</accession>
<dbReference type="SUPFAM" id="SSF56574">
    <property type="entry name" value="Serpins"/>
    <property type="match status" value="1"/>
</dbReference>
<evidence type="ECO:0000313" key="8">
    <source>
        <dbReference type="RefSeq" id="XP_025831404.1"/>
    </source>
</evidence>
<dbReference type="PANTHER" id="PTHR11461">
    <property type="entry name" value="SERINE PROTEASE INHIBITOR, SERPIN"/>
    <property type="match status" value="1"/>
</dbReference>
<dbReference type="GO" id="GO:0005615">
    <property type="term" value="C:extracellular space"/>
    <property type="evidence" value="ECO:0007669"/>
    <property type="project" value="InterPro"/>
</dbReference>
<feature type="signal peptide" evidence="5">
    <location>
        <begin position="1"/>
        <end position="15"/>
    </location>
</feature>
<dbReference type="AlphaFoldDB" id="A0A7F5R622"/>
<organism evidence="7 8">
    <name type="scientific">Agrilus planipennis</name>
    <name type="common">Emerald ash borer</name>
    <name type="synonym">Agrilus marcopoli</name>
    <dbReference type="NCBI Taxonomy" id="224129"/>
    <lineage>
        <taxon>Eukaryota</taxon>
        <taxon>Metazoa</taxon>
        <taxon>Ecdysozoa</taxon>
        <taxon>Arthropoda</taxon>
        <taxon>Hexapoda</taxon>
        <taxon>Insecta</taxon>
        <taxon>Pterygota</taxon>
        <taxon>Neoptera</taxon>
        <taxon>Endopterygota</taxon>
        <taxon>Coleoptera</taxon>
        <taxon>Polyphaga</taxon>
        <taxon>Elateriformia</taxon>
        <taxon>Buprestoidea</taxon>
        <taxon>Buprestidae</taxon>
        <taxon>Agrilinae</taxon>
        <taxon>Agrilus</taxon>
    </lineage>
</organism>
<dbReference type="RefSeq" id="XP_025831404.1">
    <property type="nucleotide sequence ID" value="XM_025975619.1"/>
</dbReference>
<dbReference type="KEGG" id="apln:108740798"/>
<evidence type="ECO:0000256" key="2">
    <source>
        <dbReference type="ARBA" id="ARBA00022690"/>
    </source>
</evidence>
<dbReference type="InterPro" id="IPR023796">
    <property type="entry name" value="Serpin_dom"/>
</dbReference>
<dbReference type="Proteomes" id="UP000192223">
    <property type="component" value="Unplaced"/>
</dbReference>
<dbReference type="OrthoDB" id="9518664at2759"/>
<dbReference type="PROSITE" id="PS00284">
    <property type="entry name" value="SERPIN"/>
    <property type="match status" value="1"/>
</dbReference>
<evidence type="ECO:0000256" key="3">
    <source>
        <dbReference type="ARBA" id="ARBA00022900"/>
    </source>
</evidence>
<dbReference type="InterPro" id="IPR036186">
    <property type="entry name" value="Serpin_sf"/>
</dbReference>